<dbReference type="AlphaFoldDB" id="A0A835RK79"/>
<name>A0A835RK79_VANPL</name>
<accession>A0A835RK79</accession>
<protein>
    <submittedName>
        <fullName evidence="2">Uncharacterized protein</fullName>
    </submittedName>
</protein>
<dbReference type="EMBL" id="JADCNL010000003">
    <property type="protein sequence ID" value="KAG0488713.1"/>
    <property type="molecule type" value="Genomic_DNA"/>
</dbReference>
<evidence type="ECO:0000313" key="3">
    <source>
        <dbReference type="Proteomes" id="UP000636800"/>
    </source>
</evidence>
<dbReference type="Proteomes" id="UP000636800">
    <property type="component" value="Chromosome 3"/>
</dbReference>
<keyword evidence="3" id="KW-1185">Reference proteome</keyword>
<organism evidence="2 4">
    <name type="scientific">Vanilla planifolia</name>
    <name type="common">Vanilla</name>
    <dbReference type="NCBI Taxonomy" id="51239"/>
    <lineage>
        <taxon>Eukaryota</taxon>
        <taxon>Viridiplantae</taxon>
        <taxon>Streptophyta</taxon>
        <taxon>Embryophyta</taxon>
        <taxon>Tracheophyta</taxon>
        <taxon>Spermatophyta</taxon>
        <taxon>Magnoliopsida</taxon>
        <taxon>Liliopsida</taxon>
        <taxon>Asparagales</taxon>
        <taxon>Orchidaceae</taxon>
        <taxon>Vanilloideae</taxon>
        <taxon>Vanilleae</taxon>
        <taxon>Vanilla</taxon>
    </lineage>
</organism>
<evidence type="ECO:0000313" key="2">
    <source>
        <dbReference type="EMBL" id="KAG0490456.1"/>
    </source>
</evidence>
<gene>
    <name evidence="2" type="ORF">HPP92_007319</name>
    <name evidence="1" type="ORF">HPP92_007524</name>
</gene>
<evidence type="ECO:0000313" key="4">
    <source>
        <dbReference type="Proteomes" id="UP000639772"/>
    </source>
</evidence>
<proteinExistence type="predicted"/>
<comment type="caution">
    <text evidence="2">The sequence shown here is derived from an EMBL/GenBank/DDBJ whole genome shotgun (WGS) entry which is preliminary data.</text>
</comment>
<evidence type="ECO:0000313" key="1">
    <source>
        <dbReference type="EMBL" id="KAG0488713.1"/>
    </source>
</evidence>
<sequence>MDWDFLKALLSLSNFSNFTPDLTLENLQYWILTAVHIPVIFLNAGQSVGLPAEIGIFDEDSVERNRRCFLSFASPQLAFWEVCLQDAPSAVPALVLNL</sequence>
<dbReference type="EMBL" id="JADCNM010000003">
    <property type="protein sequence ID" value="KAG0490456.1"/>
    <property type="molecule type" value="Genomic_DNA"/>
</dbReference>
<dbReference type="Proteomes" id="UP000639772">
    <property type="component" value="Chromosome 3"/>
</dbReference>
<reference evidence="3 4" key="1">
    <citation type="journal article" date="2020" name="Nat. Food">
        <title>A phased Vanilla planifolia genome enables genetic improvement of flavour and production.</title>
        <authorList>
            <person name="Hasing T."/>
            <person name="Tang H."/>
            <person name="Brym M."/>
            <person name="Khazi F."/>
            <person name="Huang T."/>
            <person name="Chambers A.H."/>
        </authorList>
    </citation>
    <scope>NUCLEOTIDE SEQUENCE [LARGE SCALE GENOMIC DNA]</scope>
    <source>
        <tissue evidence="2">Leaf</tissue>
    </source>
</reference>